<dbReference type="Pfam" id="PF00570">
    <property type="entry name" value="HRDC"/>
    <property type="match status" value="1"/>
</dbReference>
<dbReference type="EMBL" id="JBHTJZ010000035">
    <property type="protein sequence ID" value="MFD0961426.1"/>
    <property type="molecule type" value="Genomic_DNA"/>
</dbReference>
<reference evidence="3" key="1">
    <citation type="journal article" date="2019" name="Int. J. Syst. Evol. Microbiol.">
        <title>The Global Catalogue of Microorganisms (GCM) 10K type strain sequencing project: providing services to taxonomists for standard genome sequencing and annotation.</title>
        <authorList>
            <consortium name="The Broad Institute Genomics Platform"/>
            <consortium name="The Broad Institute Genome Sequencing Center for Infectious Disease"/>
            <person name="Wu L."/>
            <person name="Ma J."/>
        </authorList>
    </citation>
    <scope>NUCLEOTIDE SEQUENCE [LARGE SCALE GENOMIC DNA]</scope>
    <source>
        <strain evidence="3">CCUG 59129</strain>
    </source>
</reference>
<comment type="caution">
    <text evidence="2">The sequence shown here is derived from an EMBL/GenBank/DDBJ whole genome shotgun (WGS) entry which is preliminary data.</text>
</comment>
<evidence type="ECO:0000313" key="2">
    <source>
        <dbReference type="EMBL" id="MFD0961426.1"/>
    </source>
</evidence>
<dbReference type="Gene3D" id="1.10.150.80">
    <property type="entry name" value="HRDC domain"/>
    <property type="match status" value="1"/>
</dbReference>
<dbReference type="InterPro" id="IPR010997">
    <property type="entry name" value="HRDC-like_sf"/>
</dbReference>
<dbReference type="SMART" id="SM00341">
    <property type="entry name" value="HRDC"/>
    <property type="match status" value="1"/>
</dbReference>
<dbReference type="RefSeq" id="WP_377566980.1">
    <property type="nucleotide sequence ID" value="NZ_JBHTJZ010000035.1"/>
</dbReference>
<dbReference type="InterPro" id="IPR044876">
    <property type="entry name" value="HRDC_dom_sf"/>
</dbReference>
<sequence length="330" mass="38719">MEIVFLNTFEKAGVDHDVTTAQLSICERQGVWSVLWMEVKDQEEEPVTWFEGTSWEEMLMTFRHGVAKVMGKGYTPIIDGMLDDGRTINGGFRSMLQCYGELHYKDELFQQLREWRRSAATTERKSAYIIATNRILWMISAFVPQTKEELMQIPGWGAAKNELYGEAVLAITSGTERNTTFPLDWVADELDTSSYTEWLFKQKEQKYQSLMERHRENKTILSMLHRDGTLDQLEKELSLPRRELIMRIEQLDQEGYDIEPFLKRELLTVPEEEKQRVRESLSLLGDRYLKPVMQQVYGEGNGEVQADKLYERLRLIRMNYRRQRHEGAAI</sequence>
<feature type="domain" description="HRDC" evidence="1">
    <location>
        <begin position="102"/>
        <end position="182"/>
    </location>
</feature>
<dbReference type="SUPFAM" id="SSF47819">
    <property type="entry name" value="HRDC-like"/>
    <property type="match status" value="1"/>
</dbReference>
<evidence type="ECO:0000313" key="3">
    <source>
        <dbReference type="Proteomes" id="UP001596989"/>
    </source>
</evidence>
<accession>A0ABW3HV76</accession>
<dbReference type="Proteomes" id="UP001596989">
    <property type="component" value="Unassembled WGS sequence"/>
</dbReference>
<proteinExistence type="predicted"/>
<organism evidence="2 3">
    <name type="scientific">Paenibacillus chungangensis</name>
    <dbReference type="NCBI Taxonomy" id="696535"/>
    <lineage>
        <taxon>Bacteria</taxon>
        <taxon>Bacillati</taxon>
        <taxon>Bacillota</taxon>
        <taxon>Bacilli</taxon>
        <taxon>Bacillales</taxon>
        <taxon>Paenibacillaceae</taxon>
        <taxon>Paenibacillus</taxon>
    </lineage>
</organism>
<protein>
    <submittedName>
        <fullName evidence="2">HRDC domain-containing protein</fullName>
    </submittedName>
</protein>
<dbReference type="PROSITE" id="PS50967">
    <property type="entry name" value="HRDC"/>
    <property type="match status" value="1"/>
</dbReference>
<gene>
    <name evidence="2" type="ORF">ACFQ2I_18905</name>
</gene>
<dbReference type="InterPro" id="IPR002121">
    <property type="entry name" value="HRDC_dom"/>
</dbReference>
<evidence type="ECO:0000259" key="1">
    <source>
        <dbReference type="PROSITE" id="PS50967"/>
    </source>
</evidence>
<name>A0ABW3HV76_9BACL</name>
<keyword evidence="3" id="KW-1185">Reference proteome</keyword>